<dbReference type="GeneID" id="115261478"/>
<dbReference type="PRINTS" id="PR00385">
    <property type="entry name" value="P450"/>
</dbReference>
<comment type="subcellular location">
    <subcellularLocation>
        <location evidence="4">Endoplasmic reticulum membrane</location>
        <topology evidence="4">Peripheral membrane protein</topology>
    </subcellularLocation>
    <subcellularLocation>
        <location evidence="3">Microsome membrane</location>
        <topology evidence="3">Peripheral membrane protein</topology>
    </subcellularLocation>
</comment>
<feature type="chain" id="PRO_5045036789" description="Cytochrome P450" evidence="15">
    <location>
        <begin position="21"/>
        <end position="498"/>
    </location>
</feature>
<evidence type="ECO:0000256" key="7">
    <source>
        <dbReference type="ARBA" id="ARBA00022723"/>
    </source>
</evidence>
<keyword evidence="15" id="KW-0732">Signal</keyword>
<reference evidence="17" key="1">
    <citation type="journal article" date="2015" name="Proc. Natl. Acad. Sci. U.S.A.">
        <title>Genome sequence of the Asian Tiger mosquito, Aedes albopictus, reveals insights into its biology, genetics, and evolution.</title>
        <authorList>
            <person name="Chen X.G."/>
            <person name="Jiang X."/>
            <person name="Gu J."/>
            <person name="Xu M."/>
            <person name="Wu Y."/>
            <person name="Deng Y."/>
            <person name="Zhang C."/>
            <person name="Bonizzoni M."/>
            <person name="Dermauw W."/>
            <person name="Vontas J."/>
            <person name="Armbruster P."/>
            <person name="Huang X."/>
            <person name="Yang Y."/>
            <person name="Zhang H."/>
            <person name="He W."/>
            <person name="Peng H."/>
            <person name="Liu Y."/>
            <person name="Wu K."/>
            <person name="Chen J."/>
            <person name="Lirakis M."/>
            <person name="Topalis P."/>
            <person name="Van Leeuwen T."/>
            <person name="Hall A.B."/>
            <person name="Jiang X."/>
            <person name="Thorpe C."/>
            <person name="Mueller R.L."/>
            <person name="Sun C."/>
            <person name="Waterhouse R.M."/>
            <person name="Yan G."/>
            <person name="Tu Z.J."/>
            <person name="Fang X."/>
            <person name="James A.A."/>
        </authorList>
    </citation>
    <scope>NUCLEOTIDE SEQUENCE [LARGE SCALE GENOMIC DNA]</scope>
    <source>
        <strain evidence="17">Foshan</strain>
    </source>
</reference>
<evidence type="ECO:0000256" key="4">
    <source>
        <dbReference type="ARBA" id="ARBA00004406"/>
    </source>
</evidence>
<dbReference type="Gene3D" id="1.10.630.10">
    <property type="entry name" value="Cytochrome P450"/>
    <property type="match status" value="1"/>
</dbReference>
<keyword evidence="7 14" id="KW-0479">Metal-binding</keyword>
<keyword evidence="6 14" id="KW-0349">Heme</keyword>
<dbReference type="CDD" id="cd11057">
    <property type="entry name" value="CYP313-like"/>
    <property type="match status" value="1"/>
</dbReference>
<dbReference type="EnsemblMetazoa" id="AALFPA23_015181.R22016">
    <property type="protein sequence ID" value="AALFPA23_015181.P22016"/>
    <property type="gene ID" value="AALFPA23_015181"/>
</dbReference>
<evidence type="ECO:0000256" key="2">
    <source>
        <dbReference type="ARBA" id="ARBA00003690"/>
    </source>
</evidence>
<keyword evidence="12 14" id="KW-0503">Monooxygenase</keyword>
<reference evidence="16" key="2">
    <citation type="submission" date="2025-05" db="UniProtKB">
        <authorList>
            <consortium name="EnsemblMetazoa"/>
        </authorList>
    </citation>
    <scope>IDENTIFICATION</scope>
    <source>
        <strain evidence="16">Foshan</strain>
    </source>
</reference>
<evidence type="ECO:0000256" key="12">
    <source>
        <dbReference type="ARBA" id="ARBA00023033"/>
    </source>
</evidence>
<dbReference type="InterPro" id="IPR017972">
    <property type="entry name" value="Cyt_P450_CS"/>
</dbReference>
<comment type="similarity">
    <text evidence="5 14">Belongs to the cytochrome P450 family.</text>
</comment>
<dbReference type="Proteomes" id="UP000069940">
    <property type="component" value="Unassembled WGS sequence"/>
</dbReference>
<dbReference type="InterPro" id="IPR002401">
    <property type="entry name" value="Cyt_P450_E_grp-I"/>
</dbReference>
<evidence type="ECO:0000313" key="16">
    <source>
        <dbReference type="EnsemblMetazoa" id="AALFPA23_015181.P22016"/>
    </source>
</evidence>
<proteinExistence type="inferred from homology"/>
<sequence>MVLLLTCFLVVLILLKLLHRKNHKFANGLPTVEPCHPLLGNVLMFIGKSPEQKFENLTRGFLENDRLFKLWFGPKLTLGTSHPQLVQKIVNHPDCIERPLFFYKQLRMTQGLLVARHELWKHQRKALNSTFNLKILHSFIPIFEECSRKLVERLQNHVGSSKPINLAQFVSHCTLEMVCGTTLGMENLQQESGSRFLHHIERVMDIMGERILSVPMQITALYVFTPMFWQEMYSLRMNRQYAAEIINERRQKLKESHQCKVIDEDQDGYRKPQIFLDQILSANRAGMPFSDEEIQHNVRTMIAAGNDTSAIAISHCCLWLAMYPEIQELVYSEIKEQFPSPESEITPETLKQLNYTEMCIKETLRLSGPAPNIARETLADVELDGLIIPRGTTIILCLYALHRRPDIWGPSAKRFNPDNFREDACRERPVGVFVPFSSGPRDCIGGRYAMISMKVMLIYILRNFKLTTQLKPGQLRYKFGPTLKLAFDHMIQLEQRES</sequence>
<keyword evidence="9" id="KW-0492">Microsome</keyword>
<evidence type="ECO:0000256" key="15">
    <source>
        <dbReference type="SAM" id="SignalP"/>
    </source>
</evidence>
<evidence type="ECO:0000256" key="5">
    <source>
        <dbReference type="ARBA" id="ARBA00010617"/>
    </source>
</evidence>
<name>A0ABM1Z558_AEDAL</name>
<dbReference type="PANTHER" id="PTHR24291:SF189">
    <property type="entry name" value="CYTOCHROME P450 4C3-RELATED"/>
    <property type="match status" value="1"/>
</dbReference>
<comment type="function">
    <text evidence="2">May be involved in the metabolism of insect hormones and in the breakdown of synthetic insecticides.</text>
</comment>
<evidence type="ECO:0000256" key="6">
    <source>
        <dbReference type="ARBA" id="ARBA00022617"/>
    </source>
</evidence>
<evidence type="ECO:0008006" key="18">
    <source>
        <dbReference type="Google" id="ProtNLM"/>
    </source>
</evidence>
<evidence type="ECO:0000256" key="8">
    <source>
        <dbReference type="ARBA" id="ARBA00022824"/>
    </source>
</evidence>
<keyword evidence="17" id="KW-1185">Reference proteome</keyword>
<keyword evidence="13" id="KW-0472">Membrane</keyword>
<dbReference type="PRINTS" id="PR00463">
    <property type="entry name" value="EP450I"/>
</dbReference>
<accession>A0ABM1Z558</accession>
<dbReference type="InterPro" id="IPR001128">
    <property type="entry name" value="Cyt_P450"/>
</dbReference>
<evidence type="ECO:0000313" key="17">
    <source>
        <dbReference type="Proteomes" id="UP000069940"/>
    </source>
</evidence>
<comment type="cofactor">
    <cofactor evidence="1">
        <name>heme</name>
        <dbReference type="ChEBI" id="CHEBI:30413"/>
    </cofactor>
</comment>
<keyword evidence="11 14" id="KW-0408">Iron</keyword>
<dbReference type="InterPro" id="IPR036396">
    <property type="entry name" value="Cyt_P450_sf"/>
</dbReference>
<keyword evidence="8" id="KW-0256">Endoplasmic reticulum</keyword>
<evidence type="ECO:0000256" key="14">
    <source>
        <dbReference type="RuleBase" id="RU000461"/>
    </source>
</evidence>
<dbReference type="PROSITE" id="PS00086">
    <property type="entry name" value="CYTOCHROME_P450"/>
    <property type="match status" value="1"/>
</dbReference>
<feature type="signal peptide" evidence="15">
    <location>
        <begin position="1"/>
        <end position="20"/>
    </location>
</feature>
<dbReference type="InterPro" id="IPR050196">
    <property type="entry name" value="Cytochrome_P450_Monoox"/>
</dbReference>
<dbReference type="RefSeq" id="XP_029719032.2">
    <property type="nucleotide sequence ID" value="XM_029863172.2"/>
</dbReference>
<dbReference type="Pfam" id="PF00067">
    <property type="entry name" value="p450"/>
    <property type="match status" value="1"/>
</dbReference>
<dbReference type="SUPFAM" id="SSF48264">
    <property type="entry name" value="Cytochrome P450"/>
    <property type="match status" value="1"/>
</dbReference>
<evidence type="ECO:0000256" key="11">
    <source>
        <dbReference type="ARBA" id="ARBA00023004"/>
    </source>
</evidence>
<organism evidence="16 17">
    <name type="scientific">Aedes albopictus</name>
    <name type="common">Asian tiger mosquito</name>
    <name type="synonym">Stegomyia albopicta</name>
    <dbReference type="NCBI Taxonomy" id="7160"/>
    <lineage>
        <taxon>Eukaryota</taxon>
        <taxon>Metazoa</taxon>
        <taxon>Ecdysozoa</taxon>
        <taxon>Arthropoda</taxon>
        <taxon>Hexapoda</taxon>
        <taxon>Insecta</taxon>
        <taxon>Pterygota</taxon>
        <taxon>Neoptera</taxon>
        <taxon>Endopterygota</taxon>
        <taxon>Diptera</taxon>
        <taxon>Nematocera</taxon>
        <taxon>Culicoidea</taxon>
        <taxon>Culicidae</taxon>
        <taxon>Culicinae</taxon>
        <taxon>Aedini</taxon>
        <taxon>Aedes</taxon>
        <taxon>Stegomyia</taxon>
    </lineage>
</organism>
<evidence type="ECO:0000256" key="10">
    <source>
        <dbReference type="ARBA" id="ARBA00023002"/>
    </source>
</evidence>
<protein>
    <recommendedName>
        <fullName evidence="18">Cytochrome P450</fullName>
    </recommendedName>
</protein>
<keyword evidence="10 14" id="KW-0560">Oxidoreductase</keyword>
<evidence type="ECO:0000256" key="1">
    <source>
        <dbReference type="ARBA" id="ARBA00001971"/>
    </source>
</evidence>
<evidence type="ECO:0000256" key="13">
    <source>
        <dbReference type="ARBA" id="ARBA00023136"/>
    </source>
</evidence>
<dbReference type="PANTHER" id="PTHR24291">
    <property type="entry name" value="CYTOCHROME P450 FAMILY 4"/>
    <property type="match status" value="1"/>
</dbReference>
<evidence type="ECO:0000256" key="3">
    <source>
        <dbReference type="ARBA" id="ARBA00004174"/>
    </source>
</evidence>
<evidence type="ECO:0000256" key="9">
    <source>
        <dbReference type="ARBA" id="ARBA00022848"/>
    </source>
</evidence>